<sequence>MDEAAQQAYTPSPLQFLKPRTMRLSKHARTKKGSVAPMNDDDSSDSVNLHHSSAYQSRHEFRGVSFSTSRGKIWLILIINLSVVTMFIFMSSIRFPSLNGENIVNDALEHEQHPGPINKNTEQALSLTAVDSPATKVAQVQDTSRPGGYSKLTSTEYPQTQDKELDSTDATDTETVAPLSVTLSDDTGETPVVLANIQEKKFEMPSLSVTRQAEAPVSDVDINPYIVSADAQGDTSSVPASSESYTGQRSPAEIADIISNMKESQDPSSEILPPSSEQPDEAKYSVTTSNSAPQSVETKTPAVEPEDFLDNMSLWLTSESGVEVENLAACLASSGEDITACGVTRWTNQIVSTDPNAADSTAFRPVSQHQRPVWIPIVPDTNNQLPTVYFTCPMVTDTLRVHELMTLLFVISPAHIETGDSSRRQKFFGNSPYGQFALRGGKPSFFANNGLVESAYELPTGQFSLVTYRLNRGYVEIKVSGGAWGGELPVEGDERHIRITVNDVVSLGNSKGVCDTNAFQGRIAEVLVYDAVLDNTKIEEVEKYLHEKWWGHKPFPTASPTATVAPTESVASEVVHSDNPVDEAVSVAPANYPQVTQQTSSTKKPLAGDTQQASTTTEIHPTDHDGNGTQQKIPGTEAEDVSLVPKFDPRVNIFEWTAPSDVDPAKAARWRSTVKEKVDYIRNFQLGGDVLRTLIRQHKDELVALRDELFG</sequence>
<keyword evidence="2" id="KW-1133">Transmembrane helix</keyword>
<keyword evidence="2" id="KW-0472">Membrane</keyword>
<dbReference type="SUPFAM" id="SSF49899">
    <property type="entry name" value="Concanavalin A-like lectins/glucanases"/>
    <property type="match status" value="1"/>
</dbReference>
<dbReference type="Proteomes" id="UP000028582">
    <property type="component" value="Unassembled WGS sequence"/>
</dbReference>
<dbReference type="OrthoDB" id="79760at2759"/>
<evidence type="ECO:0000313" key="4">
    <source>
        <dbReference type="Proteomes" id="UP000028582"/>
    </source>
</evidence>
<dbReference type="EMBL" id="ANJA01002982">
    <property type="protein sequence ID" value="ETO66838.1"/>
    <property type="molecule type" value="Genomic_DNA"/>
</dbReference>
<proteinExistence type="predicted"/>
<keyword evidence="2" id="KW-0812">Transmembrane</keyword>
<feature type="region of interest" description="Disordered" evidence="1">
    <location>
        <begin position="134"/>
        <end position="184"/>
    </location>
</feature>
<feature type="region of interest" description="Disordered" evidence="1">
    <location>
        <begin position="595"/>
        <end position="636"/>
    </location>
</feature>
<feature type="region of interest" description="Disordered" evidence="1">
    <location>
        <begin position="26"/>
        <end position="49"/>
    </location>
</feature>
<organism evidence="3 4">
    <name type="scientific">Phytophthora nicotianae P1976</name>
    <dbReference type="NCBI Taxonomy" id="1317066"/>
    <lineage>
        <taxon>Eukaryota</taxon>
        <taxon>Sar</taxon>
        <taxon>Stramenopiles</taxon>
        <taxon>Oomycota</taxon>
        <taxon>Peronosporomycetes</taxon>
        <taxon>Peronosporales</taxon>
        <taxon>Peronosporaceae</taxon>
        <taxon>Phytophthora</taxon>
    </lineage>
</organism>
<gene>
    <name evidence="3" type="ORF">F444_16067</name>
</gene>
<dbReference type="AlphaFoldDB" id="A0A080ZJM7"/>
<evidence type="ECO:0000256" key="2">
    <source>
        <dbReference type="SAM" id="Phobius"/>
    </source>
</evidence>
<feature type="compositionally biased region" description="Polar residues" evidence="1">
    <location>
        <begin position="285"/>
        <end position="298"/>
    </location>
</feature>
<reference evidence="3 4" key="1">
    <citation type="submission" date="2013-11" db="EMBL/GenBank/DDBJ databases">
        <title>The Genome Sequence of Phytophthora parasitica P1976.</title>
        <authorList>
            <consortium name="The Broad Institute Genomics Platform"/>
            <person name="Russ C."/>
            <person name="Tyler B."/>
            <person name="Panabieres F."/>
            <person name="Shan W."/>
            <person name="Tripathy S."/>
            <person name="Grunwald N."/>
            <person name="Machado M."/>
            <person name="Johnson C.S."/>
            <person name="Walker B."/>
            <person name="Young S."/>
            <person name="Zeng Q."/>
            <person name="Gargeya S."/>
            <person name="Fitzgerald M."/>
            <person name="Haas B."/>
            <person name="Abouelleil A."/>
            <person name="Allen A.W."/>
            <person name="Alvarado L."/>
            <person name="Arachchi H.M."/>
            <person name="Berlin A.M."/>
            <person name="Chapman S.B."/>
            <person name="Gainer-Dewar J."/>
            <person name="Goldberg J."/>
            <person name="Griggs A."/>
            <person name="Gujja S."/>
            <person name="Hansen M."/>
            <person name="Howarth C."/>
            <person name="Imamovic A."/>
            <person name="Ireland A."/>
            <person name="Larimer J."/>
            <person name="McCowan C."/>
            <person name="Murphy C."/>
            <person name="Pearson M."/>
            <person name="Poon T.W."/>
            <person name="Priest M."/>
            <person name="Roberts A."/>
            <person name="Saif S."/>
            <person name="Shea T."/>
            <person name="Sisk P."/>
            <person name="Sykes S."/>
            <person name="Wortman J."/>
            <person name="Nusbaum C."/>
            <person name="Birren B."/>
        </authorList>
    </citation>
    <scope>NUCLEOTIDE SEQUENCE [LARGE SCALE GENOMIC DNA]</scope>
    <source>
        <strain evidence="3 4">P1976</strain>
    </source>
</reference>
<evidence type="ECO:0000313" key="3">
    <source>
        <dbReference type="EMBL" id="ETO66838.1"/>
    </source>
</evidence>
<evidence type="ECO:0000256" key="1">
    <source>
        <dbReference type="SAM" id="MobiDB-lite"/>
    </source>
</evidence>
<comment type="caution">
    <text evidence="3">The sequence shown here is derived from an EMBL/GenBank/DDBJ whole genome shotgun (WGS) entry which is preliminary data.</text>
</comment>
<protein>
    <submittedName>
        <fullName evidence="3">Uncharacterized protein</fullName>
    </submittedName>
</protein>
<feature type="transmembrane region" description="Helical" evidence="2">
    <location>
        <begin position="73"/>
        <end position="93"/>
    </location>
</feature>
<accession>A0A080ZJM7</accession>
<name>A0A080ZJM7_PHYNI</name>
<dbReference type="InterPro" id="IPR013320">
    <property type="entry name" value="ConA-like_dom_sf"/>
</dbReference>
<feature type="region of interest" description="Disordered" evidence="1">
    <location>
        <begin position="262"/>
        <end position="304"/>
    </location>
</feature>
<feature type="compositionally biased region" description="Polar residues" evidence="1">
    <location>
        <begin position="595"/>
        <end position="619"/>
    </location>
</feature>
<feature type="compositionally biased region" description="Polar residues" evidence="1">
    <location>
        <begin position="151"/>
        <end position="160"/>
    </location>
</feature>